<sequence length="296" mass="32309">MEGTQAKGHVKPGLQLRRRLVAASRWVDGKRDGEGSLRRGRLVRGHESAEDCRVTVEHGFMPAVLLDQIVAATEQVLDTAARFSNADVREPSLLAGWSRGHVLTHLARNADGGSRLLVWARTGVETPEYPSMEARAKQIEAGASRGSVELVADVRDSAAQFAAEYARMPASAWERVIRWTGGQAHPAARAADSRLCEVLVHHVDLRAGYTPEQWPADFTRDMLSRVVRAFASRSDVSTMRLHATDSDAWYEVGAAAREPVVHGSQSSLLAWLMGRSEGVGLAAQGDKALPELPFLY</sequence>
<protein>
    <submittedName>
        <fullName evidence="3">Maleylpyruvate isomerase</fullName>
    </submittedName>
</protein>
<dbReference type="NCBIfam" id="TIGR03083">
    <property type="entry name" value="maleylpyruvate isomerase family mycothiol-dependent enzyme"/>
    <property type="match status" value="1"/>
</dbReference>
<feature type="domain" description="MDMPI C-terminal" evidence="1">
    <location>
        <begin position="214"/>
        <end position="290"/>
    </location>
</feature>
<dbReference type="SUPFAM" id="SSF109854">
    <property type="entry name" value="DinB/YfiT-like putative metalloenzymes"/>
    <property type="match status" value="1"/>
</dbReference>
<dbReference type="InterPro" id="IPR034660">
    <property type="entry name" value="DinB/YfiT-like"/>
</dbReference>
<keyword evidence="3" id="KW-0413">Isomerase</keyword>
<accession>A0ABQ4G7X7</accession>
<evidence type="ECO:0000259" key="2">
    <source>
        <dbReference type="Pfam" id="PF11716"/>
    </source>
</evidence>
<evidence type="ECO:0000259" key="1">
    <source>
        <dbReference type="Pfam" id="PF07398"/>
    </source>
</evidence>
<name>A0ABQ4G7X7_9ACTN</name>
<feature type="domain" description="Mycothiol-dependent maleylpyruvate isomerase metal-binding" evidence="2">
    <location>
        <begin position="71"/>
        <end position="206"/>
    </location>
</feature>
<dbReference type="SUPFAM" id="SSF55718">
    <property type="entry name" value="SCP-like"/>
    <property type="match status" value="1"/>
</dbReference>
<evidence type="ECO:0000313" key="3">
    <source>
        <dbReference type="EMBL" id="GIH43182.1"/>
    </source>
</evidence>
<dbReference type="Pfam" id="PF07398">
    <property type="entry name" value="MDMPI_C"/>
    <property type="match status" value="1"/>
</dbReference>
<dbReference type="Proteomes" id="UP000603904">
    <property type="component" value="Unassembled WGS sequence"/>
</dbReference>
<comment type="caution">
    <text evidence="3">The sequence shown here is derived from an EMBL/GenBank/DDBJ whole genome shotgun (WGS) entry which is preliminary data.</text>
</comment>
<proteinExistence type="predicted"/>
<dbReference type="Gene3D" id="3.30.1050.20">
    <property type="match status" value="1"/>
</dbReference>
<dbReference type="InterPro" id="IPR010872">
    <property type="entry name" value="MDMPI_C-term_domain"/>
</dbReference>
<dbReference type="InterPro" id="IPR036527">
    <property type="entry name" value="SCP2_sterol-bd_dom_sf"/>
</dbReference>
<dbReference type="EMBL" id="BOOC01000035">
    <property type="protein sequence ID" value="GIH43182.1"/>
    <property type="molecule type" value="Genomic_DNA"/>
</dbReference>
<reference evidence="3 4" key="1">
    <citation type="submission" date="2021-01" db="EMBL/GenBank/DDBJ databases">
        <title>Whole genome shotgun sequence of Microbispora corallina NBRC 16416.</title>
        <authorList>
            <person name="Komaki H."/>
            <person name="Tamura T."/>
        </authorList>
    </citation>
    <scope>NUCLEOTIDE SEQUENCE [LARGE SCALE GENOMIC DNA]</scope>
    <source>
        <strain evidence="3 4">NBRC 16416</strain>
    </source>
</reference>
<dbReference type="InterPro" id="IPR024344">
    <property type="entry name" value="MDMPI_metal-binding"/>
</dbReference>
<keyword evidence="4" id="KW-1185">Reference proteome</keyword>
<dbReference type="Pfam" id="PF11716">
    <property type="entry name" value="MDMPI_N"/>
    <property type="match status" value="1"/>
</dbReference>
<dbReference type="InterPro" id="IPR017517">
    <property type="entry name" value="Maleyloyr_isom"/>
</dbReference>
<organism evidence="3 4">
    <name type="scientific">Microbispora corallina</name>
    <dbReference type="NCBI Taxonomy" id="83302"/>
    <lineage>
        <taxon>Bacteria</taxon>
        <taxon>Bacillati</taxon>
        <taxon>Actinomycetota</taxon>
        <taxon>Actinomycetes</taxon>
        <taxon>Streptosporangiales</taxon>
        <taxon>Streptosporangiaceae</taxon>
        <taxon>Microbispora</taxon>
    </lineage>
</organism>
<evidence type="ECO:0000313" key="4">
    <source>
        <dbReference type="Proteomes" id="UP000603904"/>
    </source>
</evidence>
<dbReference type="Gene3D" id="1.20.120.450">
    <property type="entry name" value="dinb family like domain"/>
    <property type="match status" value="1"/>
</dbReference>
<gene>
    <name evidence="3" type="ORF">Mco01_61820</name>
</gene>
<dbReference type="GO" id="GO:0016853">
    <property type="term" value="F:isomerase activity"/>
    <property type="evidence" value="ECO:0007669"/>
    <property type="project" value="UniProtKB-KW"/>
</dbReference>